<dbReference type="EMBL" id="RZNX01000003">
    <property type="protein sequence ID" value="RUT31880.1"/>
    <property type="molecule type" value="Genomic_DNA"/>
</dbReference>
<dbReference type="AlphaFoldDB" id="A0A3S1BT43"/>
<dbReference type="PANTHER" id="PTHR39426">
    <property type="entry name" value="HOMOLOGY TO DEATH-ON-CURING PROTEIN OF PHAGE P1"/>
    <property type="match status" value="1"/>
</dbReference>
<keyword evidence="3" id="KW-1185">Reference proteome</keyword>
<dbReference type="Proteomes" id="UP000272464">
    <property type="component" value="Unassembled WGS sequence"/>
</dbReference>
<gene>
    <name evidence="2" type="ORF">EJP77_10915</name>
</gene>
<dbReference type="PANTHER" id="PTHR39426:SF1">
    <property type="entry name" value="HOMOLOGY TO DEATH-ON-CURING PROTEIN OF PHAGE P1"/>
    <property type="match status" value="1"/>
</dbReference>
<accession>A0A3S1BT43</accession>
<dbReference type="RefSeq" id="WP_127199260.1">
    <property type="nucleotide sequence ID" value="NZ_RZNX01000003.1"/>
</dbReference>
<dbReference type="PROSITE" id="PS51459">
    <property type="entry name" value="FIDO"/>
    <property type="match status" value="1"/>
</dbReference>
<sequence length="132" mass="14878">MNIRYLTVQEVIAINVAMIQRYSEGELVGIKDSSMLESAVLRPQSSAFAEDAYATIAQKAAALFESLGQNHPFHNANKRTAFTALVIFLRYNGLHFKMETRAAEDLTVDMVNHKYNFEQLVSIIESHSLKVK</sequence>
<name>A0A3S1BT43_9BACL</name>
<feature type="domain" description="Fido" evidence="1">
    <location>
        <begin position="6"/>
        <end position="126"/>
    </location>
</feature>
<dbReference type="NCBIfam" id="TIGR01550">
    <property type="entry name" value="DOC_P1"/>
    <property type="match status" value="1"/>
</dbReference>
<dbReference type="InterPro" id="IPR053737">
    <property type="entry name" value="Type_II_TA_Toxin"/>
</dbReference>
<organism evidence="2 3">
    <name type="scientific">Paenibacillus zeisoli</name>
    <dbReference type="NCBI Taxonomy" id="2496267"/>
    <lineage>
        <taxon>Bacteria</taxon>
        <taxon>Bacillati</taxon>
        <taxon>Bacillota</taxon>
        <taxon>Bacilli</taxon>
        <taxon>Bacillales</taxon>
        <taxon>Paenibacillaceae</taxon>
        <taxon>Paenibacillus</taxon>
    </lineage>
</organism>
<reference evidence="2 3" key="1">
    <citation type="submission" date="2018-12" db="EMBL/GenBank/DDBJ databases">
        <authorList>
            <person name="Sun L."/>
            <person name="Chen Z."/>
        </authorList>
    </citation>
    <scope>NUCLEOTIDE SEQUENCE [LARGE SCALE GENOMIC DNA]</scope>
    <source>
        <strain evidence="2 3">3-5-3</strain>
    </source>
</reference>
<dbReference type="InterPro" id="IPR006440">
    <property type="entry name" value="Doc"/>
</dbReference>
<evidence type="ECO:0000313" key="3">
    <source>
        <dbReference type="Proteomes" id="UP000272464"/>
    </source>
</evidence>
<dbReference type="OrthoDB" id="9802752at2"/>
<comment type="caution">
    <text evidence="2">The sequence shown here is derived from an EMBL/GenBank/DDBJ whole genome shotgun (WGS) entry which is preliminary data.</text>
</comment>
<evidence type="ECO:0000313" key="2">
    <source>
        <dbReference type="EMBL" id="RUT31880.1"/>
    </source>
</evidence>
<dbReference type="Gene3D" id="1.20.120.1870">
    <property type="entry name" value="Fic/DOC protein, Fido domain"/>
    <property type="match status" value="1"/>
</dbReference>
<protein>
    <submittedName>
        <fullName evidence="2">Type II toxin-antitoxin system death-on-curing family toxin</fullName>
    </submittedName>
</protein>
<dbReference type="Pfam" id="PF02661">
    <property type="entry name" value="Fic"/>
    <property type="match status" value="1"/>
</dbReference>
<dbReference type="InterPro" id="IPR003812">
    <property type="entry name" value="Fido"/>
</dbReference>
<dbReference type="GO" id="GO:0016301">
    <property type="term" value="F:kinase activity"/>
    <property type="evidence" value="ECO:0007669"/>
    <property type="project" value="InterPro"/>
</dbReference>
<evidence type="ECO:0000259" key="1">
    <source>
        <dbReference type="PROSITE" id="PS51459"/>
    </source>
</evidence>
<proteinExistence type="predicted"/>